<proteinExistence type="inferred from homology"/>
<reference evidence="9 10" key="1">
    <citation type="journal article" date="2019" name="Int. J. Syst. Evol. Microbiol.">
        <title>The Global Catalogue of Microorganisms (GCM) 10K type strain sequencing project: providing services to taxonomists for standard genome sequencing and annotation.</title>
        <authorList>
            <consortium name="The Broad Institute Genomics Platform"/>
            <consortium name="The Broad Institute Genome Sequencing Center for Infectious Disease"/>
            <person name="Wu L."/>
            <person name="Ma J."/>
        </authorList>
    </citation>
    <scope>NUCLEOTIDE SEQUENCE [LARGE SCALE GENOMIC DNA]</scope>
    <source>
        <strain evidence="9 10">RDMS1</strain>
    </source>
</reference>
<dbReference type="EMBL" id="JBHTAX010000001">
    <property type="protein sequence ID" value="MFC7191291.1"/>
    <property type="molecule type" value="Genomic_DNA"/>
</dbReference>
<organism evidence="9 10">
    <name type="scientific">Halocatena marina</name>
    <dbReference type="NCBI Taxonomy" id="2934937"/>
    <lineage>
        <taxon>Archaea</taxon>
        <taxon>Methanobacteriati</taxon>
        <taxon>Methanobacteriota</taxon>
        <taxon>Stenosarchaea group</taxon>
        <taxon>Halobacteria</taxon>
        <taxon>Halobacteriales</taxon>
        <taxon>Natronomonadaceae</taxon>
        <taxon>Halocatena</taxon>
    </lineage>
</organism>
<evidence type="ECO:0000256" key="3">
    <source>
        <dbReference type="ARBA" id="ARBA00022801"/>
    </source>
</evidence>
<evidence type="ECO:0000256" key="2">
    <source>
        <dbReference type="ARBA" id="ARBA00022670"/>
    </source>
</evidence>
<name>A0ABD5YT12_9EURY</name>
<dbReference type="GO" id="GO:0004252">
    <property type="term" value="F:serine-type endopeptidase activity"/>
    <property type="evidence" value="ECO:0007669"/>
    <property type="project" value="UniProtKB-UniRule"/>
</dbReference>
<dbReference type="InterPro" id="IPR036852">
    <property type="entry name" value="Peptidase_S8/S53_dom_sf"/>
</dbReference>
<dbReference type="InterPro" id="IPR015500">
    <property type="entry name" value="Peptidase_S8_subtilisin-rel"/>
</dbReference>
<evidence type="ECO:0000313" key="10">
    <source>
        <dbReference type="Proteomes" id="UP001596417"/>
    </source>
</evidence>
<dbReference type="SUPFAM" id="SSF52743">
    <property type="entry name" value="Subtilisin-like"/>
    <property type="match status" value="1"/>
</dbReference>
<comment type="caution">
    <text evidence="9">The sequence shown here is derived from an EMBL/GenBank/DDBJ whole genome shotgun (WGS) entry which is preliminary data.</text>
</comment>
<feature type="active site" description="Charge relay system" evidence="5 6">
    <location>
        <position position="455"/>
    </location>
</feature>
<dbReference type="InterPro" id="IPR023828">
    <property type="entry name" value="Peptidase_S8_Ser-AS"/>
</dbReference>
<dbReference type="Gene3D" id="3.40.50.200">
    <property type="entry name" value="Peptidase S8/S53 domain"/>
    <property type="match status" value="2"/>
</dbReference>
<dbReference type="Proteomes" id="UP001596417">
    <property type="component" value="Unassembled WGS sequence"/>
</dbReference>
<evidence type="ECO:0000256" key="5">
    <source>
        <dbReference type="PIRSR" id="PIRSR615500-1"/>
    </source>
</evidence>
<dbReference type="PANTHER" id="PTHR43806">
    <property type="entry name" value="PEPTIDASE S8"/>
    <property type="match status" value="1"/>
</dbReference>
<evidence type="ECO:0000256" key="1">
    <source>
        <dbReference type="ARBA" id="ARBA00011073"/>
    </source>
</evidence>
<evidence type="ECO:0000313" key="9">
    <source>
        <dbReference type="EMBL" id="MFC7191291.1"/>
    </source>
</evidence>
<keyword evidence="10" id="KW-1185">Reference proteome</keyword>
<evidence type="ECO:0000256" key="4">
    <source>
        <dbReference type="ARBA" id="ARBA00022825"/>
    </source>
</evidence>
<accession>A0ABD5YT12</accession>
<dbReference type="InterPro" id="IPR050131">
    <property type="entry name" value="Peptidase_S8_subtilisin-like"/>
</dbReference>
<comment type="similarity">
    <text evidence="1 6">Belongs to the peptidase S8 family.</text>
</comment>
<dbReference type="RefSeq" id="WP_248908849.1">
    <property type="nucleotide sequence ID" value="NZ_CP109979.1"/>
</dbReference>
<keyword evidence="4 6" id="KW-0720">Serine protease</keyword>
<evidence type="ECO:0000256" key="7">
    <source>
        <dbReference type="SAM" id="MobiDB-lite"/>
    </source>
</evidence>
<dbReference type="GO" id="GO:0006508">
    <property type="term" value="P:proteolysis"/>
    <property type="evidence" value="ECO:0007669"/>
    <property type="project" value="UniProtKB-KW"/>
</dbReference>
<dbReference type="Pfam" id="PF00082">
    <property type="entry name" value="Peptidase_S8"/>
    <property type="match status" value="1"/>
</dbReference>
<dbReference type="PRINTS" id="PR00723">
    <property type="entry name" value="SUBTILISIN"/>
</dbReference>
<dbReference type="PROSITE" id="PS51892">
    <property type="entry name" value="SUBTILASE"/>
    <property type="match status" value="1"/>
</dbReference>
<dbReference type="AlphaFoldDB" id="A0ABD5YT12"/>
<feature type="compositionally biased region" description="Polar residues" evidence="7">
    <location>
        <begin position="517"/>
        <end position="526"/>
    </location>
</feature>
<dbReference type="GeneID" id="76201011"/>
<sequence length="551" mass="59044">MNRNGAITVCLVAVLIFSSLSLSFSSDSFMNADDSTNDDSSAEAIEALKRHIDRQPYEPPPSVNREVEIVVPVQNDTDIPRDSNGFNVERIYTDEGQRFVRGSIQMSDVRSLLQDQRMKRVRITSNYSVSDDRVASGVNQINADTLQKRGITGENVTVGIIDSDFWISHPSIARQVSAYYSFGPASDWQHGTAVASGVTDTAPDANLHLASVGPTTTPEEYASAVEWLEQSGADVIVDAGSYYTQPGDGTGEIAHVATNVSSETVFVTSVGNHAQRYWAGNHSSDEWIAFHNGSQANPLNNGDPLSGKVQLTLRWGSWSNASAEYDLYLFRVQPGEDAVVARTTGNEEEPIEHLTTTVQRGQYYVSIRSETDPNEINTNTNATATSDHPTIELFSNHDLRYQSIGGKAPPANAPNVLAVGASDDGAVESFSARGPDIVAPDSVLVEGATVEGGTSFSTPYVAGTAALLLSENPDMTAEKVRMLLLLSADDIGVKGTDSRSGFGRVNASRAAELMNKTSGGQFTSPSLDELHGPQVGRSPVVASRRALPGDL</sequence>
<feature type="active site" description="Charge relay system" evidence="5 6">
    <location>
        <position position="162"/>
    </location>
</feature>
<feature type="active site" description="Charge relay system" evidence="5 6">
    <location>
        <position position="190"/>
    </location>
</feature>
<feature type="domain" description="Peptidase S8/S53" evidence="8">
    <location>
        <begin position="153"/>
        <end position="503"/>
    </location>
</feature>
<protein>
    <submittedName>
        <fullName evidence="9">S8 family serine peptidase</fullName>
    </submittedName>
</protein>
<dbReference type="PROSITE" id="PS00138">
    <property type="entry name" value="SUBTILASE_SER"/>
    <property type="match status" value="1"/>
</dbReference>
<evidence type="ECO:0000259" key="8">
    <source>
        <dbReference type="Pfam" id="PF00082"/>
    </source>
</evidence>
<dbReference type="InterPro" id="IPR000209">
    <property type="entry name" value="Peptidase_S8/S53_dom"/>
</dbReference>
<keyword evidence="3 6" id="KW-0378">Hydrolase</keyword>
<gene>
    <name evidence="9" type="ORF">ACFQL7_16775</name>
</gene>
<keyword evidence="2 6" id="KW-0645">Protease</keyword>
<dbReference type="PANTHER" id="PTHR43806:SF11">
    <property type="entry name" value="CEREVISIN-RELATED"/>
    <property type="match status" value="1"/>
</dbReference>
<feature type="region of interest" description="Disordered" evidence="7">
    <location>
        <begin position="517"/>
        <end position="538"/>
    </location>
</feature>
<evidence type="ECO:0000256" key="6">
    <source>
        <dbReference type="PROSITE-ProRule" id="PRU01240"/>
    </source>
</evidence>